<reference evidence="1" key="1">
    <citation type="submission" date="2020-03" db="EMBL/GenBank/DDBJ databases">
        <authorList>
            <person name="Weist P."/>
        </authorList>
    </citation>
    <scope>NUCLEOTIDE SEQUENCE</scope>
</reference>
<gene>
    <name evidence="1" type="ORF">PLEPLA_LOCUS7519</name>
</gene>
<dbReference type="EMBL" id="CADEAL010000402">
    <property type="protein sequence ID" value="CAB1419668.1"/>
    <property type="molecule type" value="Genomic_DNA"/>
</dbReference>
<sequence>MHGSGEEHQEETANSQPHHFSQLLLGSIDSSRASAVVRKLRYDNKEARGGIAFLRPPRRVLPKRLRGPGPPSLPGPNHISLAQWSPLLPSGTKHPNIPEMGHKAHLPIYIPSLLQRLWGSLMANTMLNPCRWKRLQLAGANTAGARLCLRSAVVLSSLNRRFRGCESA</sequence>
<organism evidence="1 2">
    <name type="scientific">Pleuronectes platessa</name>
    <name type="common">European plaice</name>
    <dbReference type="NCBI Taxonomy" id="8262"/>
    <lineage>
        <taxon>Eukaryota</taxon>
        <taxon>Metazoa</taxon>
        <taxon>Chordata</taxon>
        <taxon>Craniata</taxon>
        <taxon>Vertebrata</taxon>
        <taxon>Euteleostomi</taxon>
        <taxon>Actinopterygii</taxon>
        <taxon>Neopterygii</taxon>
        <taxon>Teleostei</taxon>
        <taxon>Neoteleostei</taxon>
        <taxon>Acanthomorphata</taxon>
        <taxon>Carangaria</taxon>
        <taxon>Pleuronectiformes</taxon>
        <taxon>Pleuronectoidei</taxon>
        <taxon>Pleuronectidae</taxon>
        <taxon>Pleuronectes</taxon>
    </lineage>
</organism>
<dbReference type="Proteomes" id="UP001153269">
    <property type="component" value="Unassembled WGS sequence"/>
</dbReference>
<proteinExistence type="predicted"/>
<accession>A0A9N7TXX6</accession>
<name>A0A9N7TXX6_PLEPL</name>
<dbReference type="AlphaFoldDB" id="A0A9N7TXX6"/>
<evidence type="ECO:0000313" key="2">
    <source>
        <dbReference type="Proteomes" id="UP001153269"/>
    </source>
</evidence>
<evidence type="ECO:0000313" key="1">
    <source>
        <dbReference type="EMBL" id="CAB1419668.1"/>
    </source>
</evidence>
<comment type="caution">
    <text evidence="1">The sequence shown here is derived from an EMBL/GenBank/DDBJ whole genome shotgun (WGS) entry which is preliminary data.</text>
</comment>
<protein>
    <submittedName>
        <fullName evidence="1">Uncharacterized protein</fullName>
    </submittedName>
</protein>
<keyword evidence="2" id="KW-1185">Reference proteome</keyword>